<dbReference type="InterPro" id="IPR041692">
    <property type="entry name" value="HHH_9"/>
</dbReference>
<feature type="region of interest" description="Disordered" evidence="11">
    <location>
        <begin position="1"/>
        <end position="210"/>
    </location>
</feature>
<dbReference type="InterPro" id="IPR012337">
    <property type="entry name" value="RNaseH-like_sf"/>
</dbReference>
<evidence type="ECO:0000256" key="10">
    <source>
        <dbReference type="PIRNR" id="PIRNR036947"/>
    </source>
</evidence>
<feature type="domain" description="Helix-turn-helix DNA-binding" evidence="15">
    <location>
        <begin position="311"/>
        <end position="425"/>
    </location>
</feature>
<evidence type="ECO:0000259" key="15">
    <source>
        <dbReference type="Pfam" id="PF14641"/>
    </source>
</evidence>
<dbReference type="InterPro" id="IPR055179">
    <property type="entry name" value="Tex-like_central_region"/>
</dbReference>
<dbReference type="Pfam" id="PF14632">
    <property type="entry name" value="SPT6_acidic"/>
    <property type="match status" value="1"/>
</dbReference>
<evidence type="ECO:0000256" key="8">
    <source>
        <dbReference type="ARBA" id="ARBA00023242"/>
    </source>
</evidence>
<dbReference type="InterPro" id="IPR028088">
    <property type="entry name" value="Spt6_HTH_DNA-bd_dom"/>
</dbReference>
<dbReference type="FunFam" id="1.10.10.650:FF:000002">
    <property type="entry name" value="Transcription elongation factor spt6"/>
    <property type="match status" value="1"/>
</dbReference>
<feature type="compositionally biased region" description="Basic and acidic residues" evidence="11">
    <location>
        <begin position="79"/>
        <end position="88"/>
    </location>
</feature>
<dbReference type="AlphaFoldDB" id="A0AAV4FK99"/>
<dbReference type="FunFam" id="1.10.10.2740:FF:000001">
    <property type="entry name" value="Transcription elongation factor spt6"/>
    <property type="match status" value="1"/>
</dbReference>
<feature type="compositionally biased region" description="Acidic residues" evidence="11">
    <location>
        <begin position="1"/>
        <end position="22"/>
    </location>
</feature>
<feature type="compositionally biased region" description="Basic and acidic residues" evidence="11">
    <location>
        <begin position="133"/>
        <end position="146"/>
    </location>
</feature>
<feature type="compositionally biased region" description="Acidic residues" evidence="11">
    <location>
        <begin position="89"/>
        <end position="105"/>
    </location>
</feature>
<keyword evidence="18" id="KW-0251">Elongation factor</keyword>
<dbReference type="GO" id="GO:0008023">
    <property type="term" value="C:transcription elongation factor complex"/>
    <property type="evidence" value="ECO:0007669"/>
    <property type="project" value="TreeGrafter"/>
</dbReference>
<name>A0AAV4FK99_9GAST</name>
<feature type="compositionally biased region" description="Basic and acidic residues" evidence="11">
    <location>
        <begin position="157"/>
        <end position="168"/>
    </location>
</feature>
<reference evidence="18 19" key="1">
    <citation type="journal article" date="2021" name="Elife">
        <title>Chloroplast acquisition without the gene transfer in kleptoplastic sea slugs, Plakobranchus ocellatus.</title>
        <authorList>
            <person name="Maeda T."/>
            <person name="Takahashi S."/>
            <person name="Yoshida T."/>
            <person name="Shimamura S."/>
            <person name="Takaki Y."/>
            <person name="Nagai Y."/>
            <person name="Toyoda A."/>
            <person name="Suzuki Y."/>
            <person name="Arimoto A."/>
            <person name="Ishii H."/>
            <person name="Satoh N."/>
            <person name="Nishiyama T."/>
            <person name="Hasebe M."/>
            <person name="Maruyama T."/>
            <person name="Minagawa J."/>
            <person name="Obokata J."/>
            <person name="Shigenobu S."/>
        </authorList>
    </citation>
    <scope>NUCLEOTIDE SEQUENCE [LARGE SCALE GENOMIC DNA]</scope>
</reference>
<evidence type="ECO:0000259" key="17">
    <source>
        <dbReference type="Pfam" id="PF22706"/>
    </source>
</evidence>
<dbReference type="FunFam" id="3.30.420.140:FF:000004">
    <property type="entry name" value="Transcription elongation factor spt6"/>
    <property type="match status" value="1"/>
</dbReference>
<dbReference type="Pfam" id="PF14641">
    <property type="entry name" value="HTH_44"/>
    <property type="match status" value="1"/>
</dbReference>
<evidence type="ECO:0000259" key="12">
    <source>
        <dbReference type="Pfam" id="PF14632"/>
    </source>
</evidence>
<dbReference type="Pfam" id="PF14639">
    <property type="entry name" value="YqgF"/>
    <property type="match status" value="1"/>
</dbReference>
<dbReference type="Pfam" id="PF17674">
    <property type="entry name" value="HHH_9"/>
    <property type="match status" value="1"/>
</dbReference>
<keyword evidence="7" id="KW-0143">Chaperone</keyword>
<dbReference type="InterPro" id="IPR042066">
    <property type="entry name" value="Spt6_death-like"/>
</dbReference>
<dbReference type="GO" id="GO:0031491">
    <property type="term" value="F:nucleosome binding"/>
    <property type="evidence" value="ECO:0007669"/>
    <property type="project" value="TreeGrafter"/>
</dbReference>
<dbReference type="PANTHER" id="PTHR10145:SF6">
    <property type="entry name" value="TRANSCRIPTION ELONGATION FACTOR SPT6"/>
    <property type="match status" value="1"/>
</dbReference>
<feature type="compositionally biased region" description="Acidic residues" evidence="11">
    <location>
        <begin position="147"/>
        <end position="156"/>
    </location>
</feature>
<keyword evidence="6 10" id="KW-0804">Transcription</keyword>
<evidence type="ECO:0000256" key="3">
    <source>
        <dbReference type="ARBA" id="ARBA00020248"/>
    </source>
</evidence>
<keyword evidence="5" id="KW-0175">Coiled coil</keyword>
<dbReference type="PANTHER" id="PTHR10145">
    <property type="entry name" value="TRANSCRIPTION ELONGATION FACTOR SPT6"/>
    <property type="match status" value="1"/>
</dbReference>
<dbReference type="Proteomes" id="UP000762676">
    <property type="component" value="Unassembled WGS sequence"/>
</dbReference>
<dbReference type="GO" id="GO:0034728">
    <property type="term" value="P:nucleosome organization"/>
    <property type="evidence" value="ECO:0007669"/>
    <property type="project" value="TreeGrafter"/>
</dbReference>
<dbReference type="Gene3D" id="1.10.150.850">
    <property type="entry name" value="Spt6, helix-hairpin-helix domain"/>
    <property type="match status" value="1"/>
</dbReference>
<dbReference type="GO" id="GO:0003677">
    <property type="term" value="F:DNA binding"/>
    <property type="evidence" value="ECO:0007669"/>
    <property type="project" value="InterPro"/>
</dbReference>
<dbReference type="SUPFAM" id="SSF158832">
    <property type="entry name" value="Tex N-terminal region-like"/>
    <property type="match status" value="1"/>
</dbReference>
<comment type="similarity">
    <text evidence="2 10">Belongs to the SPT6 family.</text>
</comment>
<comment type="subcellular location">
    <subcellularLocation>
        <location evidence="1 10">Nucleus</location>
    </subcellularLocation>
</comment>
<evidence type="ECO:0000259" key="13">
    <source>
        <dbReference type="Pfam" id="PF14635"/>
    </source>
</evidence>
<comment type="function">
    <text evidence="10">Histone H3-H4 chaperone that plays a role in maintenance of chromatin structure during RNA polymerase II transcription elongation.</text>
</comment>
<feature type="compositionally biased region" description="Acidic residues" evidence="11">
    <location>
        <begin position="61"/>
        <end position="78"/>
    </location>
</feature>
<evidence type="ECO:0000313" key="19">
    <source>
        <dbReference type="Proteomes" id="UP000762676"/>
    </source>
</evidence>
<dbReference type="SUPFAM" id="SSF47781">
    <property type="entry name" value="RuvA domain 2-like"/>
    <property type="match status" value="2"/>
</dbReference>
<dbReference type="Pfam" id="PF14635">
    <property type="entry name" value="HHH_7"/>
    <property type="match status" value="1"/>
</dbReference>
<dbReference type="SUPFAM" id="SSF53098">
    <property type="entry name" value="Ribonuclease H-like"/>
    <property type="match status" value="1"/>
</dbReference>
<evidence type="ECO:0000313" key="18">
    <source>
        <dbReference type="EMBL" id="GFR73722.1"/>
    </source>
</evidence>
<dbReference type="Gene3D" id="1.10.10.650">
    <property type="entry name" value="RuvA domain 2-like"/>
    <property type="match status" value="1"/>
</dbReference>
<feature type="domain" description="Transcription elongation factor Spt6 YqgF" evidence="14">
    <location>
        <begin position="717"/>
        <end position="870"/>
    </location>
</feature>
<dbReference type="Gene3D" id="3.30.420.140">
    <property type="entry name" value="YqgF/RNase H-like domain"/>
    <property type="match status" value="1"/>
</dbReference>
<dbReference type="Gene3D" id="1.10.3500.10">
    <property type="entry name" value="Tex N-terminal region-like"/>
    <property type="match status" value="1"/>
</dbReference>
<dbReference type="GO" id="GO:0060429">
    <property type="term" value="P:epithelium development"/>
    <property type="evidence" value="ECO:0007669"/>
    <property type="project" value="UniProtKB-ARBA"/>
</dbReference>
<feature type="domain" description="Tex-like central region" evidence="17">
    <location>
        <begin position="554"/>
        <end position="679"/>
    </location>
</feature>
<evidence type="ECO:0000256" key="9">
    <source>
        <dbReference type="ARBA" id="ARBA00070625"/>
    </source>
</evidence>
<evidence type="ECO:0000259" key="16">
    <source>
        <dbReference type="Pfam" id="PF17674"/>
    </source>
</evidence>
<dbReference type="InterPro" id="IPR037027">
    <property type="entry name" value="YqgF/RNaseH-like_dom_sf"/>
</dbReference>
<feature type="region of interest" description="Disordered" evidence="11">
    <location>
        <begin position="225"/>
        <end position="264"/>
    </location>
</feature>
<feature type="region of interest" description="Disordered" evidence="11">
    <location>
        <begin position="480"/>
        <end position="505"/>
    </location>
</feature>
<feature type="compositionally biased region" description="Basic residues" evidence="11">
    <location>
        <begin position="112"/>
        <end position="122"/>
    </location>
</feature>
<dbReference type="InterPro" id="IPR028083">
    <property type="entry name" value="Spt6_acidic_N_dom"/>
</dbReference>
<feature type="compositionally biased region" description="Acidic residues" evidence="11">
    <location>
        <begin position="169"/>
        <end position="193"/>
    </location>
</feature>
<dbReference type="GO" id="GO:0003746">
    <property type="term" value="F:translation elongation factor activity"/>
    <property type="evidence" value="ECO:0007669"/>
    <property type="project" value="UniProtKB-KW"/>
</dbReference>
<evidence type="ECO:0000259" key="14">
    <source>
        <dbReference type="Pfam" id="PF14639"/>
    </source>
</evidence>
<dbReference type="Pfam" id="PF22706">
    <property type="entry name" value="Tex_central_region"/>
    <property type="match status" value="1"/>
</dbReference>
<dbReference type="InterPro" id="IPR023323">
    <property type="entry name" value="Tex-like_dom_sf"/>
</dbReference>
<accession>A0AAV4FK99</accession>
<proteinExistence type="inferred from homology"/>
<gene>
    <name evidence="18" type="ORF">ElyMa_003875600</name>
</gene>
<protein>
    <recommendedName>
        <fullName evidence="3">Transcription elongation factor SPT6</fullName>
    </recommendedName>
    <alternativeName>
        <fullName evidence="9">Transcription elongation factor spt6</fullName>
    </alternativeName>
</protein>
<dbReference type="InterPro" id="IPR028231">
    <property type="entry name" value="Spt6_YqgF"/>
</dbReference>
<feature type="domain" description="Spt6 acidic N-terminal" evidence="12">
    <location>
        <begin position="39"/>
        <end position="127"/>
    </location>
</feature>
<dbReference type="Gene3D" id="1.10.10.2740">
    <property type="entry name" value="Spt6, Death-like domain"/>
    <property type="match status" value="1"/>
</dbReference>
<feature type="compositionally biased region" description="Acidic residues" evidence="11">
    <location>
        <begin position="225"/>
        <end position="254"/>
    </location>
</feature>
<keyword evidence="18" id="KW-0648">Protein biosynthesis</keyword>
<evidence type="ECO:0000256" key="1">
    <source>
        <dbReference type="ARBA" id="ARBA00004123"/>
    </source>
</evidence>
<dbReference type="InterPro" id="IPR017072">
    <property type="entry name" value="TF_Spt6"/>
</dbReference>
<feature type="compositionally biased region" description="Acidic residues" evidence="11">
    <location>
        <begin position="38"/>
        <end position="52"/>
    </location>
</feature>
<evidence type="ECO:0000256" key="4">
    <source>
        <dbReference type="ARBA" id="ARBA00022553"/>
    </source>
</evidence>
<feature type="domain" description="Transcription elongation factor Spt6 helix-hairpin-helix motif" evidence="13">
    <location>
        <begin position="874"/>
        <end position="977"/>
    </location>
</feature>
<dbReference type="EMBL" id="BMAT01007891">
    <property type="protein sequence ID" value="GFR73722.1"/>
    <property type="molecule type" value="Genomic_DNA"/>
</dbReference>
<organism evidence="18 19">
    <name type="scientific">Elysia marginata</name>
    <dbReference type="NCBI Taxonomy" id="1093978"/>
    <lineage>
        <taxon>Eukaryota</taxon>
        <taxon>Metazoa</taxon>
        <taxon>Spiralia</taxon>
        <taxon>Lophotrochozoa</taxon>
        <taxon>Mollusca</taxon>
        <taxon>Gastropoda</taxon>
        <taxon>Heterobranchia</taxon>
        <taxon>Euthyneura</taxon>
        <taxon>Panpulmonata</taxon>
        <taxon>Sacoglossa</taxon>
        <taxon>Placobranchoidea</taxon>
        <taxon>Plakobranchidae</taxon>
        <taxon>Elysia</taxon>
    </lineage>
</organism>
<evidence type="ECO:0000256" key="5">
    <source>
        <dbReference type="ARBA" id="ARBA00023054"/>
    </source>
</evidence>
<sequence>MADFVEDMAEESDMSSDGELSEGEVPSTKKKKKQLQISDDEEEEEEDDEQAIAEEMKDFINEDVEEEEEEEEEGAGSDEGEKKRKRDSDLEDDDQLDEEDFDLIDDNLGIKINRKHRRKRIKQMSDDDDSGKEDEGGADDGKHAIEEELFDEDAEDGERPEGSVRAQDEAPENVDFDSEEESDVDDFIVDEEGNSISKGKKKKKQKIHTDSALQEAQELFGVDFDFADFEKYDEEDDEDFEDEDEYEEEEEGEDGEPRKKKAGRKKASKKSIFDVFEPSELERGHFTDKDNAIRAADFPERFQLRRVPVTEAEDAELEEEADWIYKQAFATSCISQQTYLDMDHMGAANKFNRPTPNAMTSKIKQALGFMRNQRQEVPFIAFYRKEYVEPELNINDLWRVYHWDEKWSQLCTRRSNMTRLFEKMKDYLYEQFSDPEKTQALFRPITQAEIDRVKSVLTPEELRDVYQNFLMYYGHEIPNMRNSESSRPREEGETEDQPGFRPPAMKQAHRISGYSICLNAKLDEIARQFGLKPDEFGENIRDNYQRHDVSQCPLEPLELAKDYVCPQFPTPEDVLRGCQHMVAMQLSHDPLVRQSVRVAFQERAKLKVAPTKKGMKIIDEAHNCFTMKYLRGKPVKDLKDEMFLKLILAEEEGLLTISIKMDEEDDSSGTTFSYFEEIKQLYYRACARRLYNWLKVAPYQMDQQVEDEFDEANNEDGLKVLGIAFSTNMDTPSFGALIDGDASVMEYIRLENLTKRRNAWRERDKKLKEKDIEKLKDFIADKKPHVIAVTSESRQALMIIDDIKAIISELEMEQHMPPINVELVDNELAMIFENTNRAANEFRDYPPPLRHAVSIARRLQDPLCEFAQLCNPDEDILCLKYHTLQDSVPKEELLECLYLEFVNRVNEVGVDINQVLAFPYTAPLLQFVCGLGPRKSSQIIKTLKQNNSRLESRTQLVSMCNMGPKVFINCAGFIMIDTNQLGDTSDIYVDVLDGSRVHPEAYEWARKMAVDALEYDDSAEDANPASALEEILESPERLKDLDLDAFAEELERQGYGDKHITLYDIRAELNHRYKDLRTPYRSPSSEEKFNMLTKETPETFYVGRILPLPIKVQYLPYDFHCRCCTLIGWGRIKGRGCMSVN</sequence>
<evidence type="ECO:0000256" key="11">
    <source>
        <dbReference type="SAM" id="MobiDB-lite"/>
    </source>
</evidence>
<evidence type="ECO:0000256" key="7">
    <source>
        <dbReference type="ARBA" id="ARBA00023186"/>
    </source>
</evidence>
<feature type="domain" description="HHH" evidence="16">
    <location>
        <begin position="991"/>
        <end position="1077"/>
    </location>
</feature>
<keyword evidence="4" id="KW-0597">Phosphoprotein</keyword>
<dbReference type="InterPro" id="IPR032706">
    <property type="entry name" value="Spt6_HHH"/>
</dbReference>
<dbReference type="InterPro" id="IPR010994">
    <property type="entry name" value="RuvA_2-like"/>
</dbReference>
<keyword evidence="8 10" id="KW-0539">Nucleus</keyword>
<dbReference type="GO" id="GO:0140673">
    <property type="term" value="P:transcription elongation-coupled chromatin remodeling"/>
    <property type="evidence" value="ECO:0007669"/>
    <property type="project" value="InterPro"/>
</dbReference>
<keyword evidence="19" id="KW-1185">Reference proteome</keyword>
<evidence type="ECO:0000256" key="6">
    <source>
        <dbReference type="ARBA" id="ARBA00023163"/>
    </source>
</evidence>
<comment type="caution">
    <text evidence="18">The sequence shown here is derived from an EMBL/GenBank/DDBJ whole genome shotgun (WGS) entry which is preliminary data.</text>
</comment>
<dbReference type="GO" id="GO:0042393">
    <property type="term" value="F:histone binding"/>
    <property type="evidence" value="ECO:0007669"/>
    <property type="project" value="TreeGrafter"/>
</dbReference>
<evidence type="ECO:0000256" key="2">
    <source>
        <dbReference type="ARBA" id="ARBA00009253"/>
    </source>
</evidence>
<dbReference type="FunFam" id="1.10.150.850:FF:000004">
    <property type="entry name" value="Transcription elongation factor SPT6"/>
    <property type="match status" value="1"/>
</dbReference>
<dbReference type="PIRSF" id="PIRSF036947">
    <property type="entry name" value="Spt6"/>
    <property type="match status" value="1"/>
</dbReference>
<dbReference type="InterPro" id="IPR023319">
    <property type="entry name" value="Tex-like_HTH_dom_sf"/>
</dbReference>